<gene>
    <name evidence="1" type="ORF">OPHB3_1669</name>
</gene>
<comment type="caution">
    <text evidence="1">The sequence shown here is derived from an EMBL/GenBank/DDBJ whole genome shotgun (WGS) entry which is preliminary data.</text>
</comment>
<protein>
    <submittedName>
        <fullName evidence="1">UbiD family decarboxylase</fullName>
    </submittedName>
</protein>
<accession>A0A0U9H6P2</accession>
<proteinExistence type="predicted"/>
<dbReference type="RefSeq" id="WP_058950017.1">
    <property type="nucleotide sequence ID" value="NZ_BBXV01000019.1"/>
</dbReference>
<dbReference type="AlphaFoldDB" id="A0A0U9H6P2"/>
<name>A0A0U9H6P2_9BACI</name>
<dbReference type="Proteomes" id="UP000052946">
    <property type="component" value="Unassembled WGS sequence"/>
</dbReference>
<dbReference type="OrthoDB" id="7432624at2"/>
<evidence type="ECO:0000313" key="1">
    <source>
        <dbReference type="EMBL" id="GAQ17744.1"/>
    </source>
</evidence>
<dbReference type="EMBL" id="BBXV01000019">
    <property type="protein sequence ID" value="GAQ17744.1"/>
    <property type="molecule type" value="Genomic_DNA"/>
</dbReference>
<reference evidence="1 2" key="2">
    <citation type="journal article" date="2016" name="Genome Announc.">
        <title>Draft Genome Sequence of Oceanobacillus picturae Heshi-B3, Isolated from Fermented Rice Bran in a Traditional Japanese Seafood Dish.</title>
        <authorList>
            <person name="Akuzawa S."/>
            <person name="Nagaoka J."/>
            <person name="Kanekatsu M."/>
            <person name="Kanesaki Y."/>
            <person name="Suzuki T."/>
        </authorList>
    </citation>
    <scope>NUCLEOTIDE SEQUENCE [LARGE SCALE GENOMIC DNA]</scope>
    <source>
        <strain evidence="1 2">Heshi-B3</strain>
    </source>
</reference>
<sequence length="186" mass="22107">MTTIEELKKEFNKLKDKPKFEKQLEFSSLLTEYFASKNIKPIIVGGLSVEIYTRDDYHTHDIDFVCEGWDLFNEVLLSLGFDKVQRVWYHKDFEIAVEVPSSELEGSKEHVYELTLPSGRKIYVIGVEDIIIHRVEGVSFKNYPKEDEDYEWAYRMFYIHKDNIDMHYLIKTAKKSNIFHLIEGWL</sequence>
<evidence type="ECO:0000313" key="2">
    <source>
        <dbReference type="Proteomes" id="UP000052946"/>
    </source>
</evidence>
<organism evidence="1 2">
    <name type="scientific">Oceanobacillus picturae</name>
    <dbReference type="NCBI Taxonomy" id="171693"/>
    <lineage>
        <taxon>Bacteria</taxon>
        <taxon>Bacillati</taxon>
        <taxon>Bacillota</taxon>
        <taxon>Bacilli</taxon>
        <taxon>Bacillales</taxon>
        <taxon>Bacillaceae</taxon>
        <taxon>Oceanobacillus</taxon>
    </lineage>
</organism>
<reference evidence="2" key="1">
    <citation type="submission" date="2015-07" db="EMBL/GenBank/DDBJ databases">
        <title>Draft Genome Sequence of Oceanobacillus picturae Heshi-B3 that Was Isolated from Fermented Rice Bran with Aging Salted Mackerel, Which Was Named Heshiko as Traditional Fermented Seafood in Japan.</title>
        <authorList>
            <person name="Akuzawa S."/>
            <person name="Nakagawa J."/>
            <person name="Kanekatsu T."/>
            <person name="Kanesaki Y."/>
            <person name="Suzuki T."/>
        </authorList>
    </citation>
    <scope>NUCLEOTIDE SEQUENCE [LARGE SCALE GENOMIC DNA]</scope>
    <source>
        <strain evidence="2">Heshi-B3</strain>
    </source>
</reference>